<evidence type="ECO:0000259" key="1">
    <source>
        <dbReference type="Pfam" id="PF05699"/>
    </source>
</evidence>
<sequence length="204" mass="23454">MSDWEPAEEGFSVGCQKFLPKGTDYLLSRLPFENVTLQSLRCLSPSAREKESSGTQLRRLTMKLPQVIQPDQISMLMDEYTVFRLDTTLESAENVDKYWQVAFDKKRCDGTPKYPLLSKVVKGLLSIPHGNADVERGFSENRRFLQDRARLSLESINGIRHIVSYGKRFDSDPSSFTVTPEVLRVVRNSKRKYTERLDLEKKVS</sequence>
<evidence type="ECO:0000313" key="3">
    <source>
        <dbReference type="Proteomes" id="UP000821853"/>
    </source>
</evidence>
<dbReference type="OrthoDB" id="10023262at2759"/>
<dbReference type="InterPro" id="IPR008906">
    <property type="entry name" value="HATC_C_dom"/>
</dbReference>
<protein>
    <recommendedName>
        <fullName evidence="1">HAT C-terminal dimerisation domain-containing protein</fullName>
    </recommendedName>
</protein>
<name>A0A9J6GT61_HAELO</name>
<organism evidence="2 3">
    <name type="scientific">Haemaphysalis longicornis</name>
    <name type="common">Bush tick</name>
    <dbReference type="NCBI Taxonomy" id="44386"/>
    <lineage>
        <taxon>Eukaryota</taxon>
        <taxon>Metazoa</taxon>
        <taxon>Ecdysozoa</taxon>
        <taxon>Arthropoda</taxon>
        <taxon>Chelicerata</taxon>
        <taxon>Arachnida</taxon>
        <taxon>Acari</taxon>
        <taxon>Parasitiformes</taxon>
        <taxon>Ixodida</taxon>
        <taxon>Ixodoidea</taxon>
        <taxon>Ixodidae</taxon>
        <taxon>Haemaphysalinae</taxon>
        <taxon>Haemaphysalis</taxon>
    </lineage>
</organism>
<dbReference type="EMBL" id="JABSTR010000008">
    <property type="protein sequence ID" value="KAH9378025.1"/>
    <property type="molecule type" value="Genomic_DNA"/>
</dbReference>
<evidence type="ECO:0000313" key="2">
    <source>
        <dbReference type="EMBL" id="KAH9378025.1"/>
    </source>
</evidence>
<feature type="domain" description="HAT C-terminal dimerisation" evidence="1">
    <location>
        <begin position="75"/>
        <end position="154"/>
    </location>
</feature>
<dbReference type="GO" id="GO:0046983">
    <property type="term" value="F:protein dimerization activity"/>
    <property type="evidence" value="ECO:0007669"/>
    <property type="project" value="InterPro"/>
</dbReference>
<dbReference type="VEuPathDB" id="VectorBase:HLOH_040076"/>
<gene>
    <name evidence="2" type="ORF">HPB48_022696</name>
</gene>
<dbReference type="AlphaFoldDB" id="A0A9J6GT61"/>
<comment type="caution">
    <text evidence="2">The sequence shown here is derived from an EMBL/GenBank/DDBJ whole genome shotgun (WGS) entry which is preliminary data.</text>
</comment>
<dbReference type="Pfam" id="PF05699">
    <property type="entry name" value="Dimer_Tnp_hAT"/>
    <property type="match status" value="1"/>
</dbReference>
<reference evidence="2 3" key="1">
    <citation type="journal article" date="2020" name="Cell">
        <title>Large-Scale Comparative Analyses of Tick Genomes Elucidate Their Genetic Diversity and Vector Capacities.</title>
        <authorList>
            <consortium name="Tick Genome and Microbiome Consortium (TIGMIC)"/>
            <person name="Jia N."/>
            <person name="Wang J."/>
            <person name="Shi W."/>
            <person name="Du L."/>
            <person name="Sun Y."/>
            <person name="Zhan W."/>
            <person name="Jiang J.F."/>
            <person name="Wang Q."/>
            <person name="Zhang B."/>
            <person name="Ji P."/>
            <person name="Bell-Sakyi L."/>
            <person name="Cui X.M."/>
            <person name="Yuan T.T."/>
            <person name="Jiang B.G."/>
            <person name="Yang W.F."/>
            <person name="Lam T.T."/>
            <person name="Chang Q.C."/>
            <person name="Ding S.J."/>
            <person name="Wang X.J."/>
            <person name="Zhu J.G."/>
            <person name="Ruan X.D."/>
            <person name="Zhao L."/>
            <person name="Wei J.T."/>
            <person name="Ye R.Z."/>
            <person name="Que T.C."/>
            <person name="Du C.H."/>
            <person name="Zhou Y.H."/>
            <person name="Cheng J.X."/>
            <person name="Dai P.F."/>
            <person name="Guo W.B."/>
            <person name="Han X.H."/>
            <person name="Huang E.J."/>
            <person name="Li L.F."/>
            <person name="Wei W."/>
            <person name="Gao Y.C."/>
            <person name="Liu J.Z."/>
            <person name="Shao H.Z."/>
            <person name="Wang X."/>
            <person name="Wang C.C."/>
            <person name="Yang T.C."/>
            <person name="Huo Q.B."/>
            <person name="Li W."/>
            <person name="Chen H.Y."/>
            <person name="Chen S.E."/>
            <person name="Zhou L.G."/>
            <person name="Ni X.B."/>
            <person name="Tian J.H."/>
            <person name="Sheng Y."/>
            <person name="Liu T."/>
            <person name="Pan Y.S."/>
            <person name="Xia L.Y."/>
            <person name="Li J."/>
            <person name="Zhao F."/>
            <person name="Cao W.C."/>
        </authorList>
    </citation>
    <scope>NUCLEOTIDE SEQUENCE [LARGE SCALE GENOMIC DNA]</scope>
    <source>
        <strain evidence="2">HaeL-2018</strain>
    </source>
</reference>
<dbReference type="Proteomes" id="UP000821853">
    <property type="component" value="Unassembled WGS sequence"/>
</dbReference>
<accession>A0A9J6GT61</accession>
<keyword evidence="3" id="KW-1185">Reference proteome</keyword>
<proteinExistence type="predicted"/>